<keyword evidence="6 9" id="KW-1133">Transmembrane helix</keyword>
<feature type="transmembrane region" description="Helical" evidence="9">
    <location>
        <begin position="437"/>
        <end position="455"/>
    </location>
</feature>
<dbReference type="eggNOG" id="COG1113">
    <property type="taxonomic scope" value="Bacteria"/>
</dbReference>
<feature type="transmembrane region" description="Helical" evidence="9">
    <location>
        <begin position="461"/>
        <end position="481"/>
    </location>
</feature>
<reference evidence="11 12" key="1">
    <citation type="submission" date="2012-08" db="EMBL/GenBank/DDBJ databases">
        <title>Whole genome shotgun sequence of Austwickia chelonae NBRC 105200.</title>
        <authorList>
            <person name="Yoshida I."/>
            <person name="Hosoyama A."/>
            <person name="Tsuchikane K."/>
            <person name="Katsumata H."/>
            <person name="Ando Y."/>
            <person name="Ohji S."/>
            <person name="Hamada M."/>
            <person name="Tamura T."/>
            <person name="Yamazoe A."/>
            <person name="Yamazaki S."/>
            <person name="Fujita N."/>
        </authorList>
    </citation>
    <scope>NUCLEOTIDE SEQUENCE [LARGE SCALE GENOMIC DNA]</scope>
    <source>
        <strain evidence="11 12">NBRC 105200</strain>
    </source>
</reference>
<protein>
    <submittedName>
        <fullName evidence="11">L-asparagine permease</fullName>
    </submittedName>
</protein>
<dbReference type="InterPro" id="IPR004841">
    <property type="entry name" value="AA-permease/SLC12A_dom"/>
</dbReference>
<feature type="transmembrane region" description="Helical" evidence="9">
    <location>
        <begin position="78"/>
        <end position="100"/>
    </location>
</feature>
<comment type="similarity">
    <text evidence="2">Belongs to the amino acid-polyamine-organocation (APC) superfamily. Amino acid transporter (AAT) (TC 2.A.3.1) family.</text>
</comment>
<evidence type="ECO:0000256" key="1">
    <source>
        <dbReference type="ARBA" id="ARBA00004141"/>
    </source>
</evidence>
<evidence type="ECO:0000256" key="2">
    <source>
        <dbReference type="ARBA" id="ARBA00008583"/>
    </source>
</evidence>
<dbReference type="OrthoDB" id="5297508at2"/>
<dbReference type="PANTHER" id="PTHR43495">
    <property type="entry name" value="GABA PERMEASE"/>
    <property type="match status" value="1"/>
</dbReference>
<dbReference type="Pfam" id="PF00324">
    <property type="entry name" value="AA_permease"/>
    <property type="match status" value="1"/>
</dbReference>
<keyword evidence="3" id="KW-0813">Transport</keyword>
<dbReference type="GO" id="GO:0006865">
    <property type="term" value="P:amino acid transport"/>
    <property type="evidence" value="ECO:0007669"/>
    <property type="project" value="UniProtKB-KW"/>
</dbReference>
<organism evidence="11 12">
    <name type="scientific">Austwickia chelonae NBRC 105200</name>
    <dbReference type="NCBI Taxonomy" id="1184607"/>
    <lineage>
        <taxon>Bacteria</taxon>
        <taxon>Bacillati</taxon>
        <taxon>Actinomycetota</taxon>
        <taxon>Actinomycetes</taxon>
        <taxon>Micrococcales</taxon>
        <taxon>Dermatophilaceae</taxon>
        <taxon>Austwickia</taxon>
    </lineage>
</organism>
<dbReference type="AlphaFoldDB" id="K6VLC9"/>
<comment type="caution">
    <text evidence="11">The sequence shown here is derived from an EMBL/GenBank/DDBJ whole genome shotgun (WGS) entry which is preliminary data.</text>
</comment>
<dbReference type="Proteomes" id="UP000008495">
    <property type="component" value="Unassembled WGS sequence"/>
</dbReference>
<feature type="domain" description="Amino acid permease/ SLC12A" evidence="10">
    <location>
        <begin position="50"/>
        <end position="491"/>
    </location>
</feature>
<feature type="transmembrane region" description="Helical" evidence="9">
    <location>
        <begin position="364"/>
        <end position="385"/>
    </location>
</feature>
<dbReference type="PANTHER" id="PTHR43495:SF1">
    <property type="entry name" value="L-ASPARAGINE PERMEASE"/>
    <property type="match status" value="1"/>
</dbReference>
<evidence type="ECO:0000313" key="11">
    <source>
        <dbReference type="EMBL" id="GAB77504.1"/>
    </source>
</evidence>
<proteinExistence type="inferred from homology"/>
<dbReference type="FunFam" id="1.20.1740.10:FF:000001">
    <property type="entry name" value="Amino acid permease"/>
    <property type="match status" value="1"/>
</dbReference>
<evidence type="ECO:0000256" key="4">
    <source>
        <dbReference type="ARBA" id="ARBA00022692"/>
    </source>
</evidence>
<evidence type="ECO:0000256" key="5">
    <source>
        <dbReference type="ARBA" id="ARBA00022970"/>
    </source>
</evidence>
<evidence type="ECO:0000256" key="8">
    <source>
        <dbReference type="SAM" id="MobiDB-lite"/>
    </source>
</evidence>
<evidence type="ECO:0000256" key="7">
    <source>
        <dbReference type="ARBA" id="ARBA00023136"/>
    </source>
</evidence>
<feature type="compositionally biased region" description="Low complexity" evidence="8">
    <location>
        <begin position="16"/>
        <end position="29"/>
    </location>
</feature>
<evidence type="ECO:0000313" key="12">
    <source>
        <dbReference type="Proteomes" id="UP000008495"/>
    </source>
</evidence>
<feature type="transmembrane region" description="Helical" evidence="9">
    <location>
        <begin position="186"/>
        <end position="212"/>
    </location>
</feature>
<name>K6VLC9_9MICO</name>
<evidence type="ECO:0000256" key="9">
    <source>
        <dbReference type="SAM" id="Phobius"/>
    </source>
</evidence>
<dbReference type="EMBL" id="BAGZ01000005">
    <property type="protein sequence ID" value="GAB77504.1"/>
    <property type="molecule type" value="Genomic_DNA"/>
</dbReference>
<feature type="transmembrane region" description="Helical" evidence="9">
    <location>
        <begin position="397"/>
        <end position="416"/>
    </location>
</feature>
<feature type="transmembrane region" description="Helical" evidence="9">
    <location>
        <begin position="315"/>
        <end position="337"/>
    </location>
</feature>
<feature type="region of interest" description="Disordered" evidence="8">
    <location>
        <begin position="1"/>
        <end position="29"/>
    </location>
</feature>
<feature type="transmembrane region" description="Helical" evidence="9">
    <location>
        <begin position="154"/>
        <end position="174"/>
    </location>
</feature>
<keyword evidence="12" id="KW-1185">Reference proteome</keyword>
<keyword evidence="5" id="KW-0029">Amino-acid transport</keyword>
<comment type="subcellular location">
    <subcellularLocation>
        <location evidence="1">Membrane</location>
        <topology evidence="1">Multi-pass membrane protein</topology>
    </subcellularLocation>
</comment>
<dbReference type="GO" id="GO:0055085">
    <property type="term" value="P:transmembrane transport"/>
    <property type="evidence" value="ECO:0007669"/>
    <property type="project" value="InterPro"/>
</dbReference>
<evidence type="ECO:0000256" key="6">
    <source>
        <dbReference type="ARBA" id="ARBA00022989"/>
    </source>
</evidence>
<feature type="transmembrane region" description="Helical" evidence="9">
    <location>
        <begin position="121"/>
        <end position="148"/>
    </location>
</feature>
<keyword evidence="7 9" id="KW-0472">Membrane</keyword>
<dbReference type="Gene3D" id="1.20.1740.10">
    <property type="entry name" value="Amino acid/polyamine transporter I"/>
    <property type="match status" value="1"/>
</dbReference>
<gene>
    <name evidence="11" type="primary">ansP</name>
    <name evidence="11" type="ORF">AUCHE_05_04160</name>
</gene>
<dbReference type="PIRSF" id="PIRSF006060">
    <property type="entry name" value="AA_transporter"/>
    <property type="match status" value="1"/>
</dbReference>
<keyword evidence="4 9" id="KW-0812">Transmembrane</keyword>
<accession>K6VLC9</accession>
<evidence type="ECO:0000259" key="10">
    <source>
        <dbReference type="Pfam" id="PF00324"/>
    </source>
</evidence>
<evidence type="ECO:0000256" key="3">
    <source>
        <dbReference type="ARBA" id="ARBA00022448"/>
    </source>
</evidence>
<feature type="transmembrane region" description="Helical" evidence="9">
    <location>
        <begin position="52"/>
        <end position="72"/>
    </location>
</feature>
<sequence length="503" mass="53940">MSSQEKPSGVKDPGRSESTTPEGATTAGAAAPVHDAGDVGYHKTLTSRQIQMIAIGGAIGVGLFLGAGGRLAKAGPSLILSYTLCGIVAFLLMRALGELVMYRRSSGSFVSYSREFFGDRWAYAAGWMYMLNWMTSGIAEITAVATYFAKWTTMPQWIVALLSLIIVLTINLLSAKAFAELEFWAALLKVAALVTFLIVGAFLVITQAQVGGHTAGLHNLSSPDGFFPDGKTTAFVLVMQGVIFAYATIELIGTAAGETQDAEKVIPKAVKAVIYRIALFYVGSIFLLACLLPYTSYKAGESPFVTAFGSMGYSWMGDLMNVIVITAALSSCNSGLYSTGRILRSLSAAGEAPKFTSYMSKRGVPSGGILFTASVYLLGVVLNYLRPSEAFEIALETAAVGVVWTWITIFACQIRLRKKINAGEIPATSFPMPGAPYTSWIGIVALIGIIGIMLVDPGKDFYQYKVLSAAVIFIIVMFAAWPMVRRNKERKLAGKSEEELSFS</sequence>
<dbReference type="STRING" id="100225.SAMN05421595_1341"/>
<dbReference type="RefSeq" id="WP_006502256.1">
    <property type="nucleotide sequence ID" value="NZ_BAGZ01000005.1"/>
</dbReference>
<feature type="transmembrane region" description="Helical" evidence="9">
    <location>
        <begin position="273"/>
        <end position="295"/>
    </location>
</feature>
<dbReference type="GO" id="GO:0016020">
    <property type="term" value="C:membrane"/>
    <property type="evidence" value="ECO:0007669"/>
    <property type="project" value="UniProtKB-SubCell"/>
</dbReference>
<feature type="transmembrane region" description="Helical" evidence="9">
    <location>
        <begin position="232"/>
        <end position="252"/>
    </location>
</feature>